<evidence type="ECO:0000313" key="2">
    <source>
        <dbReference type="EMBL" id="CDO07023.1"/>
    </source>
</evidence>
<sequence>MAADQTKKLSELHRPAAAHAKFAVANTNHVKIDTPAAVLDLSTPQICATRVITDANDAATKQGPGPNTAKAPATKRVQTTVHIAVRRQASNRETTAKLPQANAPSLINKTHCWVASP</sequence>
<dbReference type="AlphaFoldDB" id="W9ANH4"/>
<reference evidence="2" key="1">
    <citation type="submission" date="2014-03" db="EMBL/GenBank/DDBJ databases">
        <title>Draft Genome Sequence of Mycobacterium cosmeticum DSM 44829.</title>
        <authorList>
            <person name="Croce O."/>
            <person name="Robert C."/>
            <person name="Raoult D."/>
            <person name="Drancourt M."/>
        </authorList>
    </citation>
    <scope>NUCLEOTIDE SEQUENCE [LARGE SCALE GENOMIC DNA]</scope>
    <source>
        <strain evidence="2">DSM 44829</strain>
    </source>
</reference>
<proteinExistence type="predicted"/>
<keyword evidence="3" id="KW-1185">Reference proteome</keyword>
<evidence type="ECO:0000256" key="1">
    <source>
        <dbReference type="SAM" id="MobiDB-lite"/>
    </source>
</evidence>
<comment type="caution">
    <text evidence="2">The sequence shown here is derived from an EMBL/GenBank/DDBJ whole genome shotgun (WGS) entry which is preliminary data.</text>
</comment>
<protein>
    <submittedName>
        <fullName evidence="2">Uncharacterized protein</fullName>
    </submittedName>
</protein>
<dbReference type="Proteomes" id="UP000028870">
    <property type="component" value="Unassembled WGS sequence"/>
</dbReference>
<dbReference type="EMBL" id="CCBB010000001">
    <property type="protein sequence ID" value="CDO07023.1"/>
    <property type="molecule type" value="Genomic_DNA"/>
</dbReference>
<feature type="region of interest" description="Disordered" evidence="1">
    <location>
        <begin position="57"/>
        <end position="76"/>
    </location>
</feature>
<reference evidence="2" key="2">
    <citation type="submission" date="2014-03" db="EMBL/GenBank/DDBJ databases">
        <authorList>
            <person name="Urmite Genomes"/>
        </authorList>
    </citation>
    <scope>NUCLEOTIDE SEQUENCE</scope>
    <source>
        <strain evidence="2">DSM 44829</strain>
    </source>
</reference>
<dbReference type="STRING" id="258533.BN977_01821"/>
<organism evidence="2 3">
    <name type="scientific">Mycolicibacterium cosmeticum</name>
    <dbReference type="NCBI Taxonomy" id="258533"/>
    <lineage>
        <taxon>Bacteria</taxon>
        <taxon>Bacillati</taxon>
        <taxon>Actinomycetota</taxon>
        <taxon>Actinomycetes</taxon>
        <taxon>Mycobacteriales</taxon>
        <taxon>Mycobacteriaceae</taxon>
        <taxon>Mycolicibacterium</taxon>
    </lineage>
</organism>
<accession>W9ANH4</accession>
<evidence type="ECO:0000313" key="3">
    <source>
        <dbReference type="Proteomes" id="UP000028870"/>
    </source>
</evidence>
<gene>
    <name evidence="2" type="ORF">BN977_01821</name>
</gene>
<name>W9ANH4_MYCCO</name>